<protein>
    <recommendedName>
        <fullName evidence="4">UDP-glycosyltransferase</fullName>
    </recommendedName>
</protein>
<evidence type="ECO:0000313" key="2">
    <source>
        <dbReference type="EMBL" id="ERN00563.1"/>
    </source>
</evidence>
<evidence type="ECO:0008006" key="4">
    <source>
        <dbReference type="Google" id="ProtNLM"/>
    </source>
</evidence>
<dbReference type="EMBL" id="KI394858">
    <property type="protein sequence ID" value="ERN00563.1"/>
    <property type="molecule type" value="Genomic_DNA"/>
</dbReference>
<accession>W1NY25</accession>
<dbReference type="eggNOG" id="KOG1192">
    <property type="taxonomic scope" value="Eukaryota"/>
</dbReference>
<keyword evidence="3" id="KW-1185">Reference proteome</keyword>
<dbReference type="OMA" id="ICCKLAS"/>
<dbReference type="Proteomes" id="UP000017836">
    <property type="component" value="Unassembled WGS sequence"/>
</dbReference>
<dbReference type="PANTHER" id="PTHR48047:SF107">
    <property type="entry name" value="UDP-GLYCOSYLTRANSFERASE 92A1-LIKE"/>
    <property type="match status" value="1"/>
</dbReference>
<dbReference type="Gene3D" id="3.40.50.2000">
    <property type="entry name" value="Glycogen Phosphorylase B"/>
    <property type="match status" value="1"/>
</dbReference>
<dbReference type="HOGENOM" id="CLU_1311647_0_0_1"/>
<dbReference type="Gramene" id="ERN00563">
    <property type="protein sequence ID" value="ERN00563"/>
    <property type="gene ID" value="AMTR_s00102p00113700"/>
</dbReference>
<sequence length="210" mass="22675">MAASHLQASGEEVEDVVLVPFPAQGHLIPFLALAHLLAHRTSYAIILVGTPGNAQKMRSMLATATITVAELPFPALTTDCRLAVESLQPALKRLLSESPRSLCLIGDAFCGWTLSVAEELGIFHASFSTSGEFGTSVVACLWLQMPHKNTDSDEFELPDLVGLKLSRSHLPPNILAADGMDLWSEFMRRNFLPSLHSGGLLCNTVAELEP</sequence>
<name>W1NY25_AMBTC</name>
<evidence type="ECO:0000256" key="1">
    <source>
        <dbReference type="ARBA" id="ARBA00009995"/>
    </source>
</evidence>
<reference evidence="3" key="1">
    <citation type="journal article" date="2013" name="Science">
        <title>The Amborella genome and the evolution of flowering plants.</title>
        <authorList>
            <consortium name="Amborella Genome Project"/>
        </authorList>
    </citation>
    <scope>NUCLEOTIDE SEQUENCE [LARGE SCALE GENOMIC DNA]</scope>
</reference>
<dbReference type="SUPFAM" id="SSF53756">
    <property type="entry name" value="UDP-Glycosyltransferase/glycogen phosphorylase"/>
    <property type="match status" value="1"/>
</dbReference>
<comment type="similarity">
    <text evidence="1">Belongs to the UDP-glycosyltransferase family.</text>
</comment>
<dbReference type="AlphaFoldDB" id="W1NY25"/>
<evidence type="ECO:0000313" key="3">
    <source>
        <dbReference type="Proteomes" id="UP000017836"/>
    </source>
</evidence>
<organism evidence="2 3">
    <name type="scientific">Amborella trichopoda</name>
    <dbReference type="NCBI Taxonomy" id="13333"/>
    <lineage>
        <taxon>Eukaryota</taxon>
        <taxon>Viridiplantae</taxon>
        <taxon>Streptophyta</taxon>
        <taxon>Embryophyta</taxon>
        <taxon>Tracheophyta</taxon>
        <taxon>Spermatophyta</taxon>
        <taxon>Magnoliopsida</taxon>
        <taxon>Amborellales</taxon>
        <taxon>Amborellaceae</taxon>
        <taxon>Amborella</taxon>
    </lineage>
</organism>
<dbReference type="PANTHER" id="PTHR48047">
    <property type="entry name" value="GLYCOSYLTRANSFERASE"/>
    <property type="match status" value="1"/>
</dbReference>
<gene>
    <name evidence="2" type="ORF">AMTR_s00102p00113700</name>
</gene>
<proteinExistence type="inferred from homology"/>